<protein>
    <submittedName>
        <fullName evidence="3">Protein-disulfide isomerase</fullName>
    </submittedName>
</protein>
<feature type="signal peptide" evidence="1">
    <location>
        <begin position="1"/>
        <end position="19"/>
    </location>
</feature>
<dbReference type="InterPro" id="IPR036249">
    <property type="entry name" value="Thioredoxin-like_sf"/>
</dbReference>
<dbReference type="SUPFAM" id="SSF52833">
    <property type="entry name" value="Thioredoxin-like"/>
    <property type="match status" value="1"/>
</dbReference>
<keyword evidence="3" id="KW-0413">Isomerase</keyword>
<keyword evidence="1" id="KW-0732">Signal</keyword>
<sequence length="221" mass="23741">MRVLLAVFALFLLTGAAPKRDWSQTARILPSGAYLIGNPAARVKLVEYASYTCSHCADFSVKSEPVLKRQMIASGSTSLEVRSFIRDRLDLAAAILARCTGPKGFSATSSAIFAAQPQWLERGIEYQQGNAARLAMYPAAAQVRANADGSGLTAMVKARGLSDAAIDACFANQPEIDRIVKLTADAPKEIDSTPTFYLNGKIVPHVGWDQLEPALRKAGAR</sequence>
<evidence type="ECO:0000313" key="3">
    <source>
        <dbReference type="EMBL" id="PTQ62602.1"/>
    </source>
</evidence>
<dbReference type="GO" id="GO:0016853">
    <property type="term" value="F:isomerase activity"/>
    <property type="evidence" value="ECO:0007669"/>
    <property type="project" value="UniProtKB-KW"/>
</dbReference>
<organism evidence="3 4">
    <name type="scientific">Sphingomonas aurantiaca</name>
    <dbReference type="NCBI Taxonomy" id="185949"/>
    <lineage>
        <taxon>Bacteria</taxon>
        <taxon>Pseudomonadati</taxon>
        <taxon>Pseudomonadota</taxon>
        <taxon>Alphaproteobacteria</taxon>
        <taxon>Sphingomonadales</taxon>
        <taxon>Sphingomonadaceae</taxon>
        <taxon>Sphingomonas</taxon>
    </lineage>
</organism>
<name>A0A2T5GTF5_9SPHN</name>
<proteinExistence type="predicted"/>
<dbReference type="Gene3D" id="1.10.40.110">
    <property type="match status" value="1"/>
</dbReference>
<feature type="domain" description="Thioredoxin-like fold" evidence="2">
    <location>
        <begin position="35"/>
        <end position="215"/>
    </location>
</feature>
<feature type="chain" id="PRO_5015511988" evidence="1">
    <location>
        <begin position="20"/>
        <end position="221"/>
    </location>
</feature>
<dbReference type="Pfam" id="PF13462">
    <property type="entry name" value="Thioredoxin_4"/>
    <property type="match status" value="1"/>
</dbReference>
<dbReference type="AlphaFoldDB" id="A0A2T5GTF5"/>
<accession>A0A2T5GTF5</accession>
<dbReference type="Proteomes" id="UP000244189">
    <property type="component" value="Unassembled WGS sequence"/>
</dbReference>
<reference evidence="3 4" key="1">
    <citation type="submission" date="2018-04" db="EMBL/GenBank/DDBJ databases">
        <title>Genomic Encyclopedia of Type Strains, Phase III (KMG-III): the genomes of soil and plant-associated and newly described type strains.</title>
        <authorList>
            <person name="Whitman W."/>
        </authorList>
    </citation>
    <scope>NUCLEOTIDE SEQUENCE [LARGE SCALE GENOMIC DNA]</scope>
    <source>
        <strain evidence="3 4">MA101b</strain>
    </source>
</reference>
<gene>
    <name evidence="3" type="ORF">C8J26_0884</name>
</gene>
<dbReference type="EMBL" id="QAOG01000001">
    <property type="protein sequence ID" value="PTQ62602.1"/>
    <property type="molecule type" value="Genomic_DNA"/>
</dbReference>
<evidence type="ECO:0000256" key="1">
    <source>
        <dbReference type="SAM" id="SignalP"/>
    </source>
</evidence>
<dbReference type="RefSeq" id="WP_056411768.1">
    <property type="nucleotide sequence ID" value="NZ_JAPZPS010000005.1"/>
</dbReference>
<dbReference type="Gene3D" id="3.40.30.10">
    <property type="entry name" value="Glutaredoxin"/>
    <property type="match status" value="1"/>
</dbReference>
<evidence type="ECO:0000259" key="2">
    <source>
        <dbReference type="Pfam" id="PF13462"/>
    </source>
</evidence>
<evidence type="ECO:0000313" key="4">
    <source>
        <dbReference type="Proteomes" id="UP000244189"/>
    </source>
</evidence>
<keyword evidence="4" id="KW-1185">Reference proteome</keyword>
<comment type="caution">
    <text evidence="3">The sequence shown here is derived from an EMBL/GenBank/DDBJ whole genome shotgun (WGS) entry which is preliminary data.</text>
</comment>
<dbReference type="InterPro" id="IPR012336">
    <property type="entry name" value="Thioredoxin-like_fold"/>
</dbReference>